<proteinExistence type="inferred from homology"/>
<dbReference type="InterPro" id="IPR036396">
    <property type="entry name" value="Cyt_P450_sf"/>
</dbReference>
<dbReference type="FunFam" id="1.10.630.10:FF:000093">
    <property type="entry name" value="Cytochrome P450 monooxygenase"/>
    <property type="match status" value="1"/>
</dbReference>
<accession>A0A1J7IEY9</accession>
<dbReference type="PROSITE" id="PS00086">
    <property type="entry name" value="CYTOCHROME_P450"/>
    <property type="match status" value="1"/>
</dbReference>
<sequence>MEHVLSVPLLLLIGLSVVLLNVVISGLRSPLSSLPGPWYTKFTNVVLRFQILTGRRIHYVDYLHQRYGPVVRIAPDEVAVNDVEAFSQIHKIGAGFLKSQWYDTVTAWEPGIFEMRDPRQHAARRRLFARAFSNSSLRRNWEAEIRAKGDLAVARIKADALAGGADILKWWTLMTTDVISHLAFGESFHMLETGKKTPYIDAIQSALLGSVLRTEAPWLHRAARWLPFEGLQSIVTSDDVVYEHGALAVRNMRNQSANTQNLFGQMLADADKEDKSSISDSSIRTEAGNFIVAGSDTTAVTLTYLVWAVLKNPVLQQQLEEEVAGLSPELDADELTNAPLLNSVIEETLRLYGAAPGALPRVVPGNGVEFCGNHIPGGTVVSTQAFSLHRDASLFPDPNRFDGYRFIDKSTVTDSQKIAFSPFGAGSRICLGLHLAWMELRLGAALFFRECRGARLESSMTDEMMEMDNRFLIAPKGKRCIVEI</sequence>
<reference evidence="9 10" key="1">
    <citation type="submission" date="2016-10" db="EMBL/GenBank/DDBJ databases">
        <title>Draft genome sequence of Coniochaeta ligniaria NRRL30616, a lignocellulolytic fungus for bioabatement of inhibitors in plant biomass hydrolysates.</title>
        <authorList>
            <consortium name="DOE Joint Genome Institute"/>
            <person name="Jimenez D.J."/>
            <person name="Hector R.E."/>
            <person name="Riley R."/>
            <person name="Sun H."/>
            <person name="Grigoriev I.V."/>
            <person name="Van Elsas J.D."/>
            <person name="Nichols N.N."/>
        </authorList>
    </citation>
    <scope>NUCLEOTIDE SEQUENCE [LARGE SCALE GENOMIC DNA]</scope>
    <source>
        <strain evidence="9 10">NRRL 30616</strain>
    </source>
</reference>
<gene>
    <name evidence="9" type="ORF">CONLIGDRAFT_706389</name>
</gene>
<keyword evidence="6 7" id="KW-0408">Iron</keyword>
<dbReference type="PANTHER" id="PTHR24305">
    <property type="entry name" value="CYTOCHROME P450"/>
    <property type="match status" value="1"/>
</dbReference>
<dbReference type="GO" id="GO:0016705">
    <property type="term" value="F:oxidoreductase activity, acting on paired donors, with incorporation or reduction of molecular oxygen"/>
    <property type="evidence" value="ECO:0007669"/>
    <property type="project" value="InterPro"/>
</dbReference>
<dbReference type="InterPro" id="IPR001128">
    <property type="entry name" value="Cyt_P450"/>
</dbReference>
<dbReference type="InterPro" id="IPR017972">
    <property type="entry name" value="Cyt_P450_CS"/>
</dbReference>
<dbReference type="InParanoid" id="A0A1J7IEY9"/>
<comment type="similarity">
    <text evidence="2 8">Belongs to the cytochrome P450 family.</text>
</comment>
<dbReference type="OrthoDB" id="1470350at2759"/>
<dbReference type="AlphaFoldDB" id="A0A1J7IEY9"/>
<evidence type="ECO:0000256" key="4">
    <source>
        <dbReference type="ARBA" id="ARBA00022723"/>
    </source>
</evidence>
<dbReference type="GO" id="GO:0005506">
    <property type="term" value="F:iron ion binding"/>
    <property type="evidence" value="ECO:0007669"/>
    <property type="project" value="InterPro"/>
</dbReference>
<dbReference type="Gene3D" id="1.10.630.10">
    <property type="entry name" value="Cytochrome P450"/>
    <property type="match status" value="1"/>
</dbReference>
<dbReference type="GO" id="GO:0004497">
    <property type="term" value="F:monooxygenase activity"/>
    <property type="evidence" value="ECO:0007669"/>
    <property type="project" value="UniProtKB-KW"/>
</dbReference>
<keyword evidence="4 7" id="KW-0479">Metal-binding</keyword>
<evidence type="ECO:0000256" key="2">
    <source>
        <dbReference type="ARBA" id="ARBA00010617"/>
    </source>
</evidence>
<comment type="cofactor">
    <cofactor evidence="1 7">
        <name>heme</name>
        <dbReference type="ChEBI" id="CHEBI:30413"/>
    </cofactor>
</comment>
<dbReference type="PRINTS" id="PR00463">
    <property type="entry name" value="EP450I"/>
</dbReference>
<keyword evidence="10" id="KW-1185">Reference proteome</keyword>
<keyword evidence="8" id="KW-0503">Monooxygenase</keyword>
<keyword evidence="5 8" id="KW-0560">Oxidoreductase</keyword>
<protein>
    <submittedName>
        <fullName evidence="9">Cytochrome P450</fullName>
    </submittedName>
</protein>
<evidence type="ECO:0000313" key="9">
    <source>
        <dbReference type="EMBL" id="OIW26271.1"/>
    </source>
</evidence>
<dbReference type="STRING" id="1408157.A0A1J7IEY9"/>
<dbReference type="SUPFAM" id="SSF48264">
    <property type="entry name" value="Cytochrome P450"/>
    <property type="match status" value="1"/>
</dbReference>
<dbReference type="PANTHER" id="PTHR24305:SF96">
    <property type="entry name" value="CYTOCHROME P450 MONOOXYGENASE STCB-RELATED"/>
    <property type="match status" value="1"/>
</dbReference>
<evidence type="ECO:0000256" key="5">
    <source>
        <dbReference type="ARBA" id="ARBA00023002"/>
    </source>
</evidence>
<evidence type="ECO:0000256" key="7">
    <source>
        <dbReference type="PIRSR" id="PIRSR602401-1"/>
    </source>
</evidence>
<organism evidence="9 10">
    <name type="scientific">Coniochaeta ligniaria NRRL 30616</name>
    <dbReference type="NCBI Taxonomy" id="1408157"/>
    <lineage>
        <taxon>Eukaryota</taxon>
        <taxon>Fungi</taxon>
        <taxon>Dikarya</taxon>
        <taxon>Ascomycota</taxon>
        <taxon>Pezizomycotina</taxon>
        <taxon>Sordariomycetes</taxon>
        <taxon>Sordariomycetidae</taxon>
        <taxon>Coniochaetales</taxon>
        <taxon>Coniochaetaceae</taxon>
        <taxon>Coniochaeta</taxon>
    </lineage>
</organism>
<keyword evidence="3 7" id="KW-0349">Heme</keyword>
<evidence type="ECO:0000256" key="6">
    <source>
        <dbReference type="ARBA" id="ARBA00023004"/>
    </source>
</evidence>
<feature type="binding site" description="axial binding residue" evidence="7">
    <location>
        <position position="430"/>
    </location>
    <ligand>
        <name>heme</name>
        <dbReference type="ChEBI" id="CHEBI:30413"/>
    </ligand>
    <ligandPart>
        <name>Fe</name>
        <dbReference type="ChEBI" id="CHEBI:18248"/>
    </ligandPart>
</feature>
<evidence type="ECO:0000256" key="1">
    <source>
        <dbReference type="ARBA" id="ARBA00001971"/>
    </source>
</evidence>
<evidence type="ECO:0000256" key="8">
    <source>
        <dbReference type="RuleBase" id="RU000461"/>
    </source>
</evidence>
<dbReference type="PRINTS" id="PR00385">
    <property type="entry name" value="P450"/>
</dbReference>
<dbReference type="Proteomes" id="UP000182658">
    <property type="component" value="Unassembled WGS sequence"/>
</dbReference>
<dbReference type="GO" id="GO:0020037">
    <property type="term" value="F:heme binding"/>
    <property type="evidence" value="ECO:0007669"/>
    <property type="project" value="InterPro"/>
</dbReference>
<name>A0A1J7IEY9_9PEZI</name>
<evidence type="ECO:0000313" key="10">
    <source>
        <dbReference type="Proteomes" id="UP000182658"/>
    </source>
</evidence>
<dbReference type="CDD" id="cd11059">
    <property type="entry name" value="CYP_fungal"/>
    <property type="match status" value="1"/>
</dbReference>
<dbReference type="Pfam" id="PF00067">
    <property type="entry name" value="p450"/>
    <property type="match status" value="1"/>
</dbReference>
<dbReference type="InterPro" id="IPR050121">
    <property type="entry name" value="Cytochrome_P450_monoxygenase"/>
</dbReference>
<dbReference type="InterPro" id="IPR002401">
    <property type="entry name" value="Cyt_P450_E_grp-I"/>
</dbReference>
<evidence type="ECO:0000256" key="3">
    <source>
        <dbReference type="ARBA" id="ARBA00022617"/>
    </source>
</evidence>
<dbReference type="EMBL" id="KV875100">
    <property type="protein sequence ID" value="OIW26271.1"/>
    <property type="molecule type" value="Genomic_DNA"/>
</dbReference>